<protein>
    <recommendedName>
        <fullName evidence="3">UDP-N-acetylglucosamine 2-epimerase (non-hydrolyzing)</fullName>
        <ecNumber evidence="3">5.1.3.14</ecNumber>
    </recommendedName>
</protein>
<proteinExistence type="inferred from homology"/>
<name>E3D052_9BACT</name>
<organism evidence="6 7">
    <name type="scientific">Aminomonas paucivorans DSM 12260</name>
    <dbReference type="NCBI Taxonomy" id="584708"/>
    <lineage>
        <taxon>Bacteria</taxon>
        <taxon>Thermotogati</taxon>
        <taxon>Synergistota</taxon>
        <taxon>Synergistia</taxon>
        <taxon>Synergistales</taxon>
        <taxon>Synergistaceae</taxon>
        <taxon>Aminomonas</taxon>
    </lineage>
</organism>
<dbReference type="EC" id="5.1.3.14" evidence="3"/>
<dbReference type="Pfam" id="PF02350">
    <property type="entry name" value="Epimerase_2"/>
    <property type="match status" value="1"/>
</dbReference>
<comment type="similarity">
    <text evidence="2 4">Belongs to the UDP-N-acetylglucosamine 2-epimerase family.</text>
</comment>
<evidence type="ECO:0000256" key="1">
    <source>
        <dbReference type="ARBA" id="ARBA00023235"/>
    </source>
</evidence>
<dbReference type="PANTHER" id="PTHR43174:SF2">
    <property type="entry name" value="UDP-N-ACETYLGLUCOSAMINE 2-EPIMERASE"/>
    <property type="match status" value="1"/>
</dbReference>
<gene>
    <name evidence="6" type="ORF">Apau_1412</name>
</gene>
<dbReference type="InterPro" id="IPR029767">
    <property type="entry name" value="WecB-like"/>
</dbReference>
<dbReference type="RefSeq" id="WP_006301034.1">
    <property type="nucleotide sequence ID" value="NZ_CM001022.1"/>
</dbReference>
<dbReference type="SUPFAM" id="SSF53756">
    <property type="entry name" value="UDP-Glycosyltransferase/glycogen phosphorylase"/>
    <property type="match status" value="1"/>
</dbReference>
<feature type="domain" description="UDP-N-acetylglucosamine 2-epimerase" evidence="5">
    <location>
        <begin position="28"/>
        <end position="370"/>
    </location>
</feature>
<evidence type="ECO:0000256" key="2">
    <source>
        <dbReference type="ARBA" id="ARBA00038209"/>
    </source>
</evidence>
<dbReference type="GO" id="GO:0008761">
    <property type="term" value="F:UDP-N-acetylglucosamine 2-epimerase activity"/>
    <property type="evidence" value="ECO:0007669"/>
    <property type="project" value="UniProtKB-EC"/>
</dbReference>
<evidence type="ECO:0000259" key="5">
    <source>
        <dbReference type="Pfam" id="PF02350"/>
    </source>
</evidence>
<dbReference type="AlphaFoldDB" id="E3D052"/>
<dbReference type="CDD" id="cd03786">
    <property type="entry name" value="GTB_UDP-GlcNAc_2-Epimerase"/>
    <property type="match status" value="1"/>
</dbReference>
<evidence type="ECO:0000256" key="4">
    <source>
        <dbReference type="RuleBase" id="RU003513"/>
    </source>
</evidence>
<evidence type="ECO:0000256" key="3">
    <source>
        <dbReference type="ARBA" id="ARBA00038858"/>
    </source>
</evidence>
<dbReference type="EMBL" id="CM001022">
    <property type="protein sequence ID" value="EFQ23831.1"/>
    <property type="molecule type" value="Genomic_DNA"/>
</dbReference>
<evidence type="ECO:0000313" key="6">
    <source>
        <dbReference type="EMBL" id="EFQ23831.1"/>
    </source>
</evidence>
<keyword evidence="1 4" id="KW-0413">Isomerase</keyword>
<sequence>MSDLTPYRVVCVVGTRPEAIKMAPVVLALREDPRFEPFLLATGQHAQMLYQALEPFGLVPDVDLRIMKEKQSLDYVTASVLEKVGEVLDRWTPRAILVHGDTTTTMAATLAGFYRHLPVGHVEAGLRSRDMDKPFPEEMNRVVTDRLSSLWFAPTEGSRDNLLGEGVREDRIWVTGNTVIDALLWTRSRVEIPGEPALGPVLGNVPFLLVTAHRRESWGAPLESIARSVKELLDRHGDLHAVVPMHRNPEVREILRRHLGSEERAILCDPLDYPDFVWAMSRARLILSDSGGVQEEASALRKPVLILREVTERPEALTSGSGILVGTSEERILQTAGGLLQDSAAYETLQQRCGTPFGDGKASERIAEALGTFLTQSGIKGCRG</sequence>
<dbReference type="HOGENOM" id="CLU_041674_1_0_0"/>
<dbReference type="InterPro" id="IPR003331">
    <property type="entry name" value="UDP_GlcNAc_Epimerase_2_dom"/>
</dbReference>
<dbReference type="PaxDb" id="584708-Apau_1412"/>
<dbReference type="NCBIfam" id="TIGR00236">
    <property type="entry name" value="wecB"/>
    <property type="match status" value="1"/>
</dbReference>
<dbReference type="eggNOG" id="COG0381">
    <property type="taxonomic scope" value="Bacteria"/>
</dbReference>
<evidence type="ECO:0000313" key="7">
    <source>
        <dbReference type="Proteomes" id="UP000005096"/>
    </source>
</evidence>
<keyword evidence="7" id="KW-1185">Reference proteome</keyword>
<dbReference type="Proteomes" id="UP000005096">
    <property type="component" value="Chromosome"/>
</dbReference>
<dbReference type="STRING" id="584708.Apau_1412"/>
<reference evidence="6 7" key="1">
    <citation type="journal article" date="2010" name="Stand. Genomic Sci.">
        <title>Non-contiguous finished genome sequence of Aminomonas paucivorans type strain (GLU-3).</title>
        <authorList>
            <person name="Pitluck S."/>
            <person name="Yasawong M."/>
            <person name="Held B."/>
            <person name="Lapidus A."/>
            <person name="Nolan M."/>
            <person name="Copeland A."/>
            <person name="Lucas S."/>
            <person name="Del Rio T.G."/>
            <person name="Tice H."/>
            <person name="Cheng J.F."/>
            <person name="Chertkov O."/>
            <person name="Goodwin L."/>
            <person name="Tapia R."/>
            <person name="Han C."/>
            <person name="Liolios K."/>
            <person name="Ivanova N."/>
            <person name="Mavromatis K."/>
            <person name="Ovchinnikova G."/>
            <person name="Pati A."/>
            <person name="Chen A."/>
            <person name="Palaniappan K."/>
            <person name="Land M."/>
            <person name="Hauser L."/>
            <person name="Chang Y.J."/>
            <person name="Jeffries C.D."/>
            <person name="Pukall R."/>
            <person name="Spring S."/>
            <person name="Rohde M."/>
            <person name="Sikorski J."/>
            <person name="Goker M."/>
            <person name="Woyke T."/>
            <person name="Bristow J."/>
            <person name="Eisen J.A."/>
            <person name="Markowitz V."/>
            <person name="Hugenholtz P."/>
            <person name="Kyrpides N.C."/>
            <person name="Klenk H.P."/>
        </authorList>
    </citation>
    <scope>NUCLEOTIDE SEQUENCE [LARGE SCALE GENOMIC DNA]</scope>
    <source>
        <strain evidence="6 7">DSM 12260</strain>
    </source>
</reference>
<dbReference type="Gene3D" id="3.40.50.2000">
    <property type="entry name" value="Glycogen Phosphorylase B"/>
    <property type="match status" value="2"/>
</dbReference>
<dbReference type="PANTHER" id="PTHR43174">
    <property type="entry name" value="UDP-N-ACETYLGLUCOSAMINE 2-EPIMERASE"/>
    <property type="match status" value="1"/>
</dbReference>
<accession>E3D052</accession>